<feature type="domain" description="Glycosyl transferase CAP10" evidence="2">
    <location>
        <begin position="109"/>
        <end position="338"/>
    </location>
</feature>
<keyword evidence="4" id="KW-1185">Reference proteome</keyword>
<protein>
    <submittedName>
        <fullName evidence="3">Lipopolysaccharide-modifying protein</fullName>
    </submittedName>
</protein>
<organism evidence="3 4">
    <name type="scientific">Celeribacter ethanolicus</name>
    <dbReference type="NCBI Taxonomy" id="1758178"/>
    <lineage>
        <taxon>Bacteria</taxon>
        <taxon>Pseudomonadati</taxon>
        <taxon>Pseudomonadota</taxon>
        <taxon>Alphaproteobacteria</taxon>
        <taxon>Rhodobacterales</taxon>
        <taxon>Roseobacteraceae</taxon>
        <taxon>Celeribacter</taxon>
    </lineage>
</organism>
<dbReference type="PANTHER" id="PTHR12203:SF35">
    <property type="entry name" value="PROTEIN O-GLUCOSYLTRANSFERASE 1"/>
    <property type="match status" value="1"/>
</dbReference>
<dbReference type="InterPro" id="IPR006598">
    <property type="entry name" value="CAP10"/>
</dbReference>
<proteinExistence type="predicted"/>
<evidence type="ECO:0000256" key="1">
    <source>
        <dbReference type="ARBA" id="ARBA00022679"/>
    </source>
</evidence>
<accession>A0A291GGH8</accession>
<dbReference type="EMBL" id="CP022196">
    <property type="protein sequence ID" value="ATG49114.1"/>
    <property type="molecule type" value="Genomic_DNA"/>
</dbReference>
<dbReference type="AlphaFoldDB" id="A0A291GGH8"/>
<dbReference type="PANTHER" id="PTHR12203">
    <property type="entry name" value="KDEL LYS-ASP-GLU-LEU CONTAINING - RELATED"/>
    <property type="match status" value="1"/>
</dbReference>
<dbReference type="GO" id="GO:0016740">
    <property type="term" value="F:transferase activity"/>
    <property type="evidence" value="ECO:0007669"/>
    <property type="project" value="UniProtKB-KW"/>
</dbReference>
<dbReference type="SMART" id="SM00672">
    <property type="entry name" value="CAP10"/>
    <property type="match status" value="1"/>
</dbReference>
<sequence length="353" mass="41447">MLRAMKKTEWYEAYRRRRKAARKLHKKQRELDKGLRVVERHLQSYFEQVGAAIPDLSFSPSEEVVSDFEIHLLREGEKVRYLYNPEYFSRDLYLHGHVASAYLYWFSQSAPEVERISCDISDGEFVGHARFTYSSCFRDKVLVPDQHFFRDRGYAETDRLALEAPQWADRGETIYWRGQNNSVGLFSLDPEHMDKPWVMQRLRFAMAAREIEGVDARFVPGGSHRQEAQCAAAGLMGPRRNWQDWAGDKYALDVDGFSNAWCNFMQRLKLGCCVLKVDSQFGFRQWYYDQIVPFEHFVPVKSDLSDLAEKVDWVRSHDREAREIAEHGQAFARALTFESETRRATEIIERNWA</sequence>
<name>A0A291GGH8_9RHOB</name>
<evidence type="ECO:0000313" key="3">
    <source>
        <dbReference type="EMBL" id="ATG49114.1"/>
    </source>
</evidence>
<evidence type="ECO:0000259" key="2">
    <source>
        <dbReference type="SMART" id="SM00672"/>
    </source>
</evidence>
<dbReference type="InterPro" id="IPR051091">
    <property type="entry name" value="O-Glucosyltr/Glycosyltrsf_90"/>
</dbReference>
<dbReference type="Pfam" id="PF05686">
    <property type="entry name" value="Glyco_transf_90"/>
    <property type="match status" value="1"/>
</dbReference>
<gene>
    <name evidence="3" type="ORF">CEW89_16985</name>
</gene>
<dbReference type="KEGG" id="ceh:CEW89_16985"/>
<dbReference type="STRING" id="1758178.GCA_001550095_01146"/>
<evidence type="ECO:0000313" key="4">
    <source>
        <dbReference type="Proteomes" id="UP000217935"/>
    </source>
</evidence>
<reference evidence="3 4" key="1">
    <citation type="submission" date="2017-06" db="EMBL/GenBank/DDBJ databases">
        <title>Celeribacter sp. TSPH2 complete genome sequence.</title>
        <authorList>
            <person name="Woo J.-H."/>
            <person name="Kim H.-S."/>
        </authorList>
    </citation>
    <scope>NUCLEOTIDE SEQUENCE [LARGE SCALE GENOMIC DNA]</scope>
    <source>
        <strain evidence="3 4">TSPH2</strain>
    </source>
</reference>
<dbReference type="Proteomes" id="UP000217935">
    <property type="component" value="Chromosome"/>
</dbReference>
<keyword evidence="1" id="KW-0808">Transferase</keyword>